<proteinExistence type="predicted"/>
<dbReference type="Pfam" id="PF13302">
    <property type="entry name" value="Acetyltransf_3"/>
    <property type="match status" value="1"/>
</dbReference>
<dbReference type="AlphaFoldDB" id="A0A1H0K2K9"/>
<dbReference type="PROSITE" id="PS51186">
    <property type="entry name" value="GNAT"/>
    <property type="match status" value="1"/>
</dbReference>
<dbReference type="Proteomes" id="UP000198741">
    <property type="component" value="Chromosome I"/>
</dbReference>
<dbReference type="GO" id="GO:0016747">
    <property type="term" value="F:acyltransferase activity, transferring groups other than amino-acyl groups"/>
    <property type="evidence" value="ECO:0007669"/>
    <property type="project" value="InterPro"/>
</dbReference>
<dbReference type="InterPro" id="IPR051531">
    <property type="entry name" value="N-acetyltransferase"/>
</dbReference>
<keyword evidence="2" id="KW-0808">Transferase</keyword>
<dbReference type="SUPFAM" id="SSF55729">
    <property type="entry name" value="Acyl-CoA N-acyltransferases (Nat)"/>
    <property type="match status" value="1"/>
</dbReference>
<dbReference type="STRING" id="1090615.SAMN04515671_1138"/>
<sequence length="220" mass="24299">MTATSRDALTRLWPLFGLRLATPRLILRPICDDDLAELVDLVLAGIHPADRMPFLTPWTDAPRAELIANTLRYHWRIRAESEPDDWSVQFAVRSRGALLGLQEITARNFAVTRVVASGSWLGRVHQGQGYGTEMRAAVLDFAFDHLKATRATSAAFTDNPASQAVSRKLGYVPDGSDVVQRRPGEAAVDQRLLLIPETFNKPGWSVQVAGFEACRTSFGV</sequence>
<dbReference type="EMBL" id="LT629710">
    <property type="protein sequence ID" value="SDO50104.1"/>
    <property type="molecule type" value="Genomic_DNA"/>
</dbReference>
<name>A0A1H0K2K9_9ACTN</name>
<dbReference type="OrthoDB" id="3466127at2"/>
<feature type="domain" description="N-acetyltransferase" evidence="1">
    <location>
        <begin position="25"/>
        <end position="195"/>
    </location>
</feature>
<evidence type="ECO:0000313" key="2">
    <source>
        <dbReference type="EMBL" id="SDO50104.1"/>
    </source>
</evidence>
<reference evidence="2 3" key="1">
    <citation type="submission" date="2016-10" db="EMBL/GenBank/DDBJ databases">
        <authorList>
            <person name="de Groot N.N."/>
        </authorList>
    </citation>
    <scope>NUCLEOTIDE SEQUENCE [LARGE SCALE GENOMIC DNA]</scope>
    <source>
        <strain evidence="3">P4-7,KCTC 19426,CECT 7604</strain>
    </source>
</reference>
<gene>
    <name evidence="2" type="ORF">SAMN04515671_1138</name>
</gene>
<dbReference type="InterPro" id="IPR000182">
    <property type="entry name" value="GNAT_dom"/>
</dbReference>
<organism evidence="2 3">
    <name type="scientific">Nakamurella panacisegetis</name>
    <dbReference type="NCBI Taxonomy" id="1090615"/>
    <lineage>
        <taxon>Bacteria</taxon>
        <taxon>Bacillati</taxon>
        <taxon>Actinomycetota</taxon>
        <taxon>Actinomycetes</taxon>
        <taxon>Nakamurellales</taxon>
        <taxon>Nakamurellaceae</taxon>
        <taxon>Nakamurella</taxon>
    </lineage>
</organism>
<dbReference type="PANTHER" id="PTHR43792">
    <property type="entry name" value="GNAT FAMILY, PUTATIVE (AFU_ORTHOLOGUE AFUA_3G00765)-RELATED-RELATED"/>
    <property type="match status" value="1"/>
</dbReference>
<evidence type="ECO:0000259" key="1">
    <source>
        <dbReference type="PROSITE" id="PS51186"/>
    </source>
</evidence>
<dbReference type="Gene3D" id="3.40.630.30">
    <property type="match status" value="1"/>
</dbReference>
<protein>
    <submittedName>
        <fullName evidence="2">Protein N-acetyltransferase, RimJ/RimL family</fullName>
    </submittedName>
</protein>
<accession>A0A1H0K2K9</accession>
<dbReference type="PANTHER" id="PTHR43792:SF1">
    <property type="entry name" value="N-ACETYLTRANSFERASE DOMAIN-CONTAINING PROTEIN"/>
    <property type="match status" value="1"/>
</dbReference>
<evidence type="ECO:0000313" key="3">
    <source>
        <dbReference type="Proteomes" id="UP000198741"/>
    </source>
</evidence>
<keyword evidence="3" id="KW-1185">Reference proteome</keyword>
<dbReference type="InterPro" id="IPR016181">
    <property type="entry name" value="Acyl_CoA_acyltransferase"/>
</dbReference>
<dbReference type="RefSeq" id="WP_090474991.1">
    <property type="nucleotide sequence ID" value="NZ_LT629710.1"/>
</dbReference>